<dbReference type="AlphaFoldDB" id="A0A2P5EKS8"/>
<keyword evidence="2" id="KW-1185">Reference proteome</keyword>
<name>A0A2P5EKS8_TREOI</name>
<organism evidence="1 2">
    <name type="scientific">Trema orientale</name>
    <name type="common">Charcoal tree</name>
    <name type="synonym">Celtis orientalis</name>
    <dbReference type="NCBI Taxonomy" id="63057"/>
    <lineage>
        <taxon>Eukaryota</taxon>
        <taxon>Viridiplantae</taxon>
        <taxon>Streptophyta</taxon>
        <taxon>Embryophyta</taxon>
        <taxon>Tracheophyta</taxon>
        <taxon>Spermatophyta</taxon>
        <taxon>Magnoliopsida</taxon>
        <taxon>eudicotyledons</taxon>
        <taxon>Gunneridae</taxon>
        <taxon>Pentapetalae</taxon>
        <taxon>rosids</taxon>
        <taxon>fabids</taxon>
        <taxon>Rosales</taxon>
        <taxon>Cannabaceae</taxon>
        <taxon>Trema</taxon>
    </lineage>
</organism>
<reference evidence="2" key="1">
    <citation type="submission" date="2016-06" db="EMBL/GenBank/DDBJ databases">
        <title>Parallel loss of symbiosis genes in relatives of nitrogen-fixing non-legume Parasponia.</title>
        <authorList>
            <person name="Van Velzen R."/>
            <person name="Holmer R."/>
            <person name="Bu F."/>
            <person name="Rutten L."/>
            <person name="Van Zeijl A."/>
            <person name="Liu W."/>
            <person name="Santuari L."/>
            <person name="Cao Q."/>
            <person name="Sharma T."/>
            <person name="Shen D."/>
            <person name="Roswanjaya Y."/>
            <person name="Wardhani T."/>
            <person name="Kalhor M.S."/>
            <person name="Jansen J."/>
            <person name="Van den Hoogen J."/>
            <person name="Gungor B."/>
            <person name="Hartog M."/>
            <person name="Hontelez J."/>
            <person name="Verver J."/>
            <person name="Yang W.-C."/>
            <person name="Schijlen E."/>
            <person name="Repin R."/>
            <person name="Schilthuizen M."/>
            <person name="Schranz E."/>
            <person name="Heidstra R."/>
            <person name="Miyata K."/>
            <person name="Fedorova E."/>
            <person name="Kohlen W."/>
            <person name="Bisseling T."/>
            <person name="Smit S."/>
            <person name="Geurts R."/>
        </authorList>
    </citation>
    <scope>NUCLEOTIDE SEQUENCE [LARGE SCALE GENOMIC DNA]</scope>
    <source>
        <strain evidence="2">cv. RG33-2</strain>
    </source>
</reference>
<proteinExistence type="predicted"/>
<evidence type="ECO:0000313" key="2">
    <source>
        <dbReference type="Proteomes" id="UP000237000"/>
    </source>
</evidence>
<comment type="caution">
    <text evidence="1">The sequence shown here is derived from an EMBL/GenBank/DDBJ whole genome shotgun (WGS) entry which is preliminary data.</text>
</comment>
<dbReference type="OrthoDB" id="10281387at2759"/>
<dbReference type="InParanoid" id="A0A2P5EKS8"/>
<accession>A0A2P5EKS8</accession>
<gene>
    <name evidence="1" type="ORF">TorRG33x02_181690</name>
</gene>
<protein>
    <submittedName>
        <fullName evidence="1">Uncharacterized protein</fullName>
    </submittedName>
</protein>
<sequence>MDKSSDRKYSGKLGLYEVDNFISYLEGFSQHLIWNWWCSGKERCGVRNNPGQLTIEGNQEKCLSFSNIELEVNKSPGYDKHLPGSQNLGVQNIVSCDEPHKDLPFDDHARLCCTRMRVGKIQTTRCQVSSGHGNSLSVEPRKRLDIRSDHTESKHVTCVTFFAHSIEEEIL</sequence>
<dbReference type="EMBL" id="JXTC01000137">
    <property type="protein sequence ID" value="PON86119.1"/>
    <property type="molecule type" value="Genomic_DNA"/>
</dbReference>
<dbReference type="Proteomes" id="UP000237000">
    <property type="component" value="Unassembled WGS sequence"/>
</dbReference>
<evidence type="ECO:0000313" key="1">
    <source>
        <dbReference type="EMBL" id="PON86119.1"/>
    </source>
</evidence>